<evidence type="ECO:0000313" key="1">
    <source>
        <dbReference type="EMBL" id="SVA51407.1"/>
    </source>
</evidence>
<name>A0A381WHI7_9ZZZZ</name>
<gene>
    <name evidence="1" type="ORF">METZ01_LOCUS104261</name>
</gene>
<organism evidence="1">
    <name type="scientific">marine metagenome</name>
    <dbReference type="NCBI Taxonomy" id="408172"/>
    <lineage>
        <taxon>unclassified sequences</taxon>
        <taxon>metagenomes</taxon>
        <taxon>ecological metagenomes</taxon>
    </lineage>
</organism>
<sequence>MKKKKFVILFDEKMLPFSGDIINIIKNYVSPKCCGTTFRGKKFKCNKPARIYPSLYDVDYMDTPMCMDCETIMRWEYAI</sequence>
<reference evidence="1" key="1">
    <citation type="submission" date="2018-05" db="EMBL/GenBank/DDBJ databases">
        <authorList>
            <person name="Lanie J.A."/>
            <person name="Ng W.-L."/>
            <person name="Kazmierczak K.M."/>
            <person name="Andrzejewski T.M."/>
            <person name="Davidsen T.M."/>
            <person name="Wayne K.J."/>
            <person name="Tettelin H."/>
            <person name="Glass J.I."/>
            <person name="Rusch D."/>
            <person name="Podicherti R."/>
            <person name="Tsui H.-C.T."/>
            <person name="Winkler M.E."/>
        </authorList>
    </citation>
    <scope>NUCLEOTIDE SEQUENCE</scope>
</reference>
<dbReference type="AlphaFoldDB" id="A0A381WHI7"/>
<accession>A0A381WHI7</accession>
<protein>
    <submittedName>
        <fullName evidence="1">Uncharacterized protein</fullName>
    </submittedName>
</protein>
<dbReference type="EMBL" id="UINC01011683">
    <property type="protein sequence ID" value="SVA51407.1"/>
    <property type="molecule type" value="Genomic_DNA"/>
</dbReference>
<proteinExistence type="predicted"/>